<sequence>MSSCLHVIGLGPSGLEQLTLGNYRLICGSKKIFARTSQHPCAQELMAEGVRVESFDEIYAKEPSFERVYERITERLREELQKGTDVIYAVPGHPMVAEKTVQLIGEKLAQDYEVVIHPAMSFVDEIFRVLQFDPIEGVLIRNYDALKGVGLTGQEWLVIPQVYNKLIASEVKLDLMASYPDDAWVYVAQAFGTSDQRVDKLPLYEMDHGTFDHLTTIILPPNSSVISFTKLVNVMATLRSKEGCAWDREQTHESLKPCLIEESYEVLEAIEKQDMYNLCEELGDLLLQVVFHTQLAAEERDFELQDVLRGVIQKLIRRHPHVFGKETAETADDVILTWDRIKKEEKASENDEPAFFHDPKGLPALMWASSTQRRVAKVGFDWPDIEGPWEKVQEELQELKTALADGIGIREELGDLIFATVNLSRFLKLDAEEVLRDATHKFQSRFLKMVELSQENGLNFEQLPLDKMDVLWEQTKSEENSGKLK</sequence>
<reference evidence="3 4" key="1">
    <citation type="submission" date="2016-09" db="EMBL/GenBank/DDBJ databases">
        <title>Complete genome of Desulfosporosinus sp. OL.</title>
        <authorList>
            <person name="Mardanov A."/>
            <person name="Beletsky A."/>
            <person name="Panova A."/>
            <person name="Karnachuk O."/>
            <person name="Ravin N."/>
        </authorList>
    </citation>
    <scope>NUCLEOTIDE SEQUENCE [LARGE SCALE GENOMIC DNA]</scope>
    <source>
        <strain evidence="3 4">OL</strain>
    </source>
</reference>
<dbReference type="SUPFAM" id="SSF101386">
    <property type="entry name" value="all-alpha NTP pyrophosphatases"/>
    <property type="match status" value="2"/>
</dbReference>
<dbReference type="SUPFAM" id="SSF53790">
    <property type="entry name" value="Tetrapyrrole methylase"/>
    <property type="match status" value="1"/>
</dbReference>
<dbReference type="Proteomes" id="UP000186102">
    <property type="component" value="Unassembled WGS sequence"/>
</dbReference>
<protein>
    <submittedName>
        <fullName evidence="3">Nucleoside triphosphate pyrophosphohydrolase MazG</fullName>
    </submittedName>
</protein>
<dbReference type="Gene3D" id="3.40.1010.10">
    <property type="entry name" value="Cobalt-precorrin-4 Transmethylase, Domain 1"/>
    <property type="match status" value="1"/>
</dbReference>
<dbReference type="RefSeq" id="WP_075366582.1">
    <property type="nucleotide sequence ID" value="NZ_MLBF01000046.1"/>
</dbReference>
<dbReference type="Pfam" id="PF03819">
    <property type="entry name" value="MazG"/>
    <property type="match status" value="2"/>
</dbReference>
<keyword evidence="4" id="KW-1185">Reference proteome</keyword>
<dbReference type="GO" id="GO:0006203">
    <property type="term" value="P:dGTP catabolic process"/>
    <property type="evidence" value="ECO:0007669"/>
    <property type="project" value="TreeGrafter"/>
</dbReference>
<evidence type="ECO:0000259" key="2">
    <source>
        <dbReference type="Pfam" id="PF03819"/>
    </source>
</evidence>
<dbReference type="EMBL" id="MLBF01000046">
    <property type="protein sequence ID" value="OLN28175.1"/>
    <property type="molecule type" value="Genomic_DNA"/>
</dbReference>
<gene>
    <name evidence="3" type="ORF">DSOL_4206</name>
</gene>
<dbReference type="PANTHER" id="PTHR30522">
    <property type="entry name" value="NUCLEOSIDE TRIPHOSPHATE PYROPHOSPHOHYDROLASE"/>
    <property type="match status" value="1"/>
</dbReference>
<organism evidence="3 4">
    <name type="scientific">Desulfosporosinus metallidurans</name>
    <dbReference type="NCBI Taxonomy" id="1888891"/>
    <lineage>
        <taxon>Bacteria</taxon>
        <taxon>Bacillati</taxon>
        <taxon>Bacillota</taxon>
        <taxon>Clostridia</taxon>
        <taxon>Eubacteriales</taxon>
        <taxon>Desulfitobacteriaceae</taxon>
        <taxon>Desulfosporosinus</taxon>
    </lineage>
</organism>
<dbReference type="PIRSF" id="PIRSF002845">
    <property type="entry name" value="Ttrprl_mtas_MazG"/>
    <property type="match status" value="1"/>
</dbReference>
<dbReference type="Pfam" id="PF00590">
    <property type="entry name" value="TP_methylase"/>
    <property type="match status" value="1"/>
</dbReference>
<dbReference type="InterPro" id="IPR011551">
    <property type="entry name" value="NTP_PyrPHydrolase_MazG"/>
</dbReference>
<dbReference type="STRING" id="1888891.DSOL_4206"/>
<dbReference type="OrthoDB" id="9808939at2"/>
<dbReference type="CDD" id="cd11723">
    <property type="entry name" value="YabN_N_like"/>
    <property type="match status" value="1"/>
</dbReference>
<feature type="domain" description="Tetrapyrrole methylase" evidence="1">
    <location>
        <begin position="5"/>
        <end position="206"/>
    </location>
</feature>
<dbReference type="InterPro" id="IPR024180">
    <property type="entry name" value="Tetrapyrrole_Mease/MazG_pred"/>
</dbReference>
<dbReference type="GO" id="GO:0046076">
    <property type="term" value="P:dTTP catabolic process"/>
    <property type="evidence" value="ECO:0007669"/>
    <property type="project" value="TreeGrafter"/>
</dbReference>
<dbReference type="InterPro" id="IPR035996">
    <property type="entry name" value="4pyrrol_Methylase_sf"/>
</dbReference>
<dbReference type="GO" id="GO:0008168">
    <property type="term" value="F:methyltransferase activity"/>
    <property type="evidence" value="ECO:0007669"/>
    <property type="project" value="InterPro"/>
</dbReference>
<dbReference type="NCBIfam" id="TIGR00444">
    <property type="entry name" value="mazG"/>
    <property type="match status" value="1"/>
</dbReference>
<dbReference type="GO" id="GO:0046061">
    <property type="term" value="P:dATP catabolic process"/>
    <property type="evidence" value="ECO:0007669"/>
    <property type="project" value="TreeGrafter"/>
</dbReference>
<name>A0A1Q8QLH6_9FIRM</name>
<evidence type="ECO:0000313" key="3">
    <source>
        <dbReference type="EMBL" id="OLN28175.1"/>
    </source>
</evidence>
<evidence type="ECO:0000313" key="4">
    <source>
        <dbReference type="Proteomes" id="UP000186102"/>
    </source>
</evidence>
<dbReference type="FunFam" id="1.10.287.1080:FF:000001">
    <property type="entry name" value="Nucleoside triphosphate pyrophosphohydrolase"/>
    <property type="match status" value="1"/>
</dbReference>
<proteinExistence type="predicted"/>
<dbReference type="GO" id="GO:0046081">
    <property type="term" value="P:dUTP catabolic process"/>
    <property type="evidence" value="ECO:0007669"/>
    <property type="project" value="TreeGrafter"/>
</dbReference>
<dbReference type="CDD" id="cd11529">
    <property type="entry name" value="NTP-PPase_MazG_Cterm"/>
    <property type="match status" value="1"/>
</dbReference>
<comment type="caution">
    <text evidence="3">The sequence shown here is derived from an EMBL/GenBank/DDBJ whole genome shotgun (WGS) entry which is preliminary data.</text>
</comment>
<dbReference type="InterPro" id="IPR035013">
    <property type="entry name" value="YabN_N"/>
</dbReference>
<evidence type="ECO:0000259" key="1">
    <source>
        <dbReference type="Pfam" id="PF00590"/>
    </source>
</evidence>
<keyword evidence="3" id="KW-0378">Hydrolase</keyword>
<dbReference type="InterPro" id="IPR000878">
    <property type="entry name" value="4pyrrol_Mease"/>
</dbReference>
<dbReference type="GO" id="GO:0046052">
    <property type="term" value="P:UTP catabolic process"/>
    <property type="evidence" value="ECO:0007669"/>
    <property type="project" value="TreeGrafter"/>
</dbReference>
<dbReference type="InterPro" id="IPR004518">
    <property type="entry name" value="MazG-like_dom"/>
</dbReference>
<dbReference type="CDD" id="cd11528">
    <property type="entry name" value="NTP-PPase_MazG_Nterm"/>
    <property type="match status" value="1"/>
</dbReference>
<accession>A0A1Q8QLH6</accession>
<feature type="domain" description="NTP pyrophosphohydrolase MazG-like" evidence="2">
    <location>
        <begin position="392"/>
        <end position="445"/>
    </location>
</feature>
<dbReference type="InterPro" id="IPR048011">
    <property type="entry name" value="NTP-PPase_MazG-like_C"/>
</dbReference>
<dbReference type="GO" id="GO:0006950">
    <property type="term" value="P:response to stress"/>
    <property type="evidence" value="ECO:0007669"/>
    <property type="project" value="UniProtKB-ARBA"/>
</dbReference>
<dbReference type="Gene3D" id="1.10.287.1080">
    <property type="entry name" value="MazG-like"/>
    <property type="match status" value="2"/>
</dbReference>
<dbReference type="InterPro" id="IPR048015">
    <property type="entry name" value="NTP-PPase_MazG-like_N"/>
</dbReference>
<feature type="domain" description="NTP pyrophosphohydrolase MazG-like" evidence="2">
    <location>
        <begin position="250"/>
        <end position="323"/>
    </location>
</feature>
<dbReference type="GO" id="GO:0047429">
    <property type="term" value="F:nucleoside triphosphate diphosphatase activity"/>
    <property type="evidence" value="ECO:0007669"/>
    <property type="project" value="InterPro"/>
</dbReference>
<dbReference type="PANTHER" id="PTHR30522:SF0">
    <property type="entry name" value="NUCLEOSIDE TRIPHOSPHATE PYROPHOSPHOHYDROLASE"/>
    <property type="match status" value="1"/>
</dbReference>
<dbReference type="AlphaFoldDB" id="A0A1Q8QLH6"/>
<dbReference type="InterPro" id="IPR014777">
    <property type="entry name" value="4pyrrole_Mease_sub1"/>
</dbReference>
<dbReference type="NCBIfam" id="NF007113">
    <property type="entry name" value="PRK09562.1"/>
    <property type="match status" value="1"/>
</dbReference>
<dbReference type="GO" id="GO:0046047">
    <property type="term" value="P:TTP catabolic process"/>
    <property type="evidence" value="ECO:0007669"/>
    <property type="project" value="TreeGrafter"/>
</dbReference>